<dbReference type="AlphaFoldDB" id="A0A5M8G015"/>
<dbReference type="RefSeq" id="WP_150054736.1">
    <property type="nucleotide sequence ID" value="NZ_VWXT01000013.1"/>
</dbReference>
<comment type="caution">
    <text evidence="1">The sequence shown here is derived from an EMBL/GenBank/DDBJ whole genome shotgun (WGS) entry which is preliminary data.</text>
</comment>
<evidence type="ECO:0000313" key="1">
    <source>
        <dbReference type="EMBL" id="KAA6189415.1"/>
    </source>
</evidence>
<evidence type="ECO:0000313" key="2">
    <source>
        <dbReference type="Proteomes" id="UP000323909"/>
    </source>
</evidence>
<accession>A0A5M8G015</accession>
<name>A0A5M8G015_PSEVE</name>
<dbReference type="EMBL" id="VWXT01000013">
    <property type="protein sequence ID" value="KAA6189415.1"/>
    <property type="molecule type" value="Genomic_DNA"/>
</dbReference>
<organism evidence="1 2">
    <name type="scientific">Pseudomonas veronii</name>
    <dbReference type="NCBI Taxonomy" id="76761"/>
    <lineage>
        <taxon>Bacteria</taxon>
        <taxon>Pseudomonadati</taxon>
        <taxon>Pseudomonadota</taxon>
        <taxon>Gammaproteobacteria</taxon>
        <taxon>Pseudomonadales</taxon>
        <taxon>Pseudomonadaceae</taxon>
        <taxon>Pseudomonas</taxon>
    </lineage>
</organism>
<reference evidence="1 2" key="1">
    <citation type="submission" date="2019-09" db="EMBL/GenBank/DDBJ databases">
        <title>Genomic sequencing of 4 copper resistant soil isolates.</title>
        <authorList>
            <person name="Havryliuk O."/>
        </authorList>
    </citation>
    <scope>NUCLEOTIDE SEQUENCE [LARGE SCALE GENOMIC DNA]</scope>
    <source>
        <strain evidence="1 2">UKR4</strain>
    </source>
</reference>
<protein>
    <submittedName>
        <fullName evidence="1">Uncharacterized protein</fullName>
    </submittedName>
</protein>
<proteinExistence type="predicted"/>
<dbReference type="Proteomes" id="UP000323909">
    <property type="component" value="Unassembled WGS sequence"/>
</dbReference>
<sequence length="177" mass="19837">MKLLYEFKEVFGDDDIPEVLISRLSDENNELDKPDFTVRVSSLNNDGEHYVISKPEDVDGDGKGDENDASYYELAAKLVTDLVTLSDIGDKKRFSRILIGFKPGSTTDIEILHFKDGNNVMSAADFIVTATNPDRYGNYREIKDLIDADGDGDVDSNDRLIYRKLATSFASMKDPRP</sequence>
<gene>
    <name evidence="1" type="ORF">F3K53_00635</name>
</gene>